<feature type="binding site" evidence="3">
    <location>
        <position position="142"/>
    </location>
    <ligand>
        <name>Mn(2+)</name>
        <dbReference type="ChEBI" id="CHEBI:29035"/>
        <label>2</label>
    </ligand>
</feature>
<dbReference type="Proteomes" id="UP000527860">
    <property type="component" value="Unassembled WGS sequence"/>
</dbReference>
<dbReference type="PANTHER" id="PTHR11014">
    <property type="entry name" value="PEPTIDASE M20 FAMILY MEMBER"/>
    <property type="match status" value="1"/>
</dbReference>
<dbReference type="EMBL" id="JXII01000005">
    <property type="protein sequence ID" value="KIH70880.1"/>
    <property type="molecule type" value="Genomic_DNA"/>
</dbReference>
<dbReference type="InterPro" id="IPR017439">
    <property type="entry name" value="Amidohydrolase"/>
</dbReference>
<dbReference type="OrthoDB" id="2985724at2"/>
<evidence type="ECO:0000256" key="2">
    <source>
        <dbReference type="ARBA" id="ARBA00022801"/>
    </source>
</evidence>
<dbReference type="EMBL" id="JABEVU030000001">
    <property type="protein sequence ID" value="MDB0580541.1"/>
    <property type="molecule type" value="Genomic_DNA"/>
</dbReference>
<evidence type="ECO:0000313" key="6">
    <source>
        <dbReference type="EMBL" id="MDB0580541.1"/>
    </source>
</evidence>
<dbReference type="Gene3D" id="3.30.70.360">
    <property type="match status" value="1"/>
</dbReference>
<dbReference type="GO" id="GO:0019877">
    <property type="term" value="P:diaminopimelate biosynthetic process"/>
    <property type="evidence" value="ECO:0007669"/>
    <property type="project" value="UniProtKB-ARBA"/>
</dbReference>
<keyword evidence="3" id="KW-0479">Metal-binding</keyword>
<dbReference type="AlphaFoldDB" id="A0A0C2HAY7"/>
<evidence type="ECO:0000256" key="3">
    <source>
        <dbReference type="PIRSR" id="PIRSR005962-1"/>
    </source>
</evidence>
<proteinExistence type="inferred from homology"/>
<feature type="binding site" evidence="3">
    <location>
        <position position="108"/>
    </location>
    <ligand>
        <name>Mn(2+)</name>
        <dbReference type="ChEBI" id="CHEBI:29035"/>
        <label>2</label>
    </ligand>
</feature>
<keyword evidence="3" id="KW-0464">Manganese</keyword>
<comment type="cofactor">
    <cofactor evidence="3">
        <name>Mn(2+)</name>
        <dbReference type="ChEBI" id="CHEBI:29035"/>
    </cofactor>
    <text evidence="3">The Mn(2+) ion enhances activity.</text>
</comment>
<evidence type="ECO:0000313" key="8">
    <source>
        <dbReference type="Proteomes" id="UP000527860"/>
    </source>
</evidence>
<protein>
    <submittedName>
        <fullName evidence="5">Amidohydrolase</fullName>
    </submittedName>
</protein>
<dbReference type="GO" id="GO:0046872">
    <property type="term" value="F:metal ion binding"/>
    <property type="evidence" value="ECO:0007669"/>
    <property type="project" value="UniProtKB-KW"/>
</dbReference>
<dbReference type="STRING" id="45670.SN16_06975"/>
<gene>
    <name evidence="6" type="ORF">F7P68_0008340</name>
    <name evidence="5" type="ORF">SN16_06975</name>
</gene>
<keyword evidence="8" id="KW-1185">Reference proteome</keyword>
<evidence type="ECO:0000313" key="5">
    <source>
        <dbReference type="EMBL" id="KIH70880.1"/>
    </source>
</evidence>
<reference evidence="6" key="2">
    <citation type="submission" date="2020-04" db="EMBL/GenBank/DDBJ databases">
        <authorList>
            <person name="Tanveer F."/>
            <person name="Xie Y."/>
            <person name="Shinwari Z.K."/>
        </authorList>
    </citation>
    <scope>NUCLEOTIDE SEQUENCE</scope>
    <source>
        <strain evidence="6">MOSEL-ME25</strain>
    </source>
</reference>
<dbReference type="Pfam" id="PF07687">
    <property type="entry name" value="M20_dimer"/>
    <property type="match status" value="1"/>
</dbReference>
<reference evidence="6" key="3">
    <citation type="submission" date="2022-12" db="EMBL/GenBank/DDBJ databases">
        <title>Genome analysis and biological profiling of marine Salinicoccus roseus MOSEL-ME25.</title>
        <authorList>
            <person name="Mirza F.T."/>
            <person name="Xie Y."/>
            <person name="Shinwari Z.K."/>
        </authorList>
    </citation>
    <scope>NUCLEOTIDE SEQUENCE</scope>
    <source>
        <strain evidence="6">MOSEL-ME25</strain>
    </source>
</reference>
<dbReference type="GeneID" id="77845295"/>
<dbReference type="Proteomes" id="UP000031546">
    <property type="component" value="Unassembled WGS sequence"/>
</dbReference>
<evidence type="ECO:0000313" key="7">
    <source>
        <dbReference type="Proteomes" id="UP000031546"/>
    </source>
</evidence>
<feature type="domain" description="Peptidase M20 dimerisation" evidence="4">
    <location>
        <begin position="184"/>
        <end position="283"/>
    </location>
</feature>
<dbReference type="Gene3D" id="3.40.630.10">
    <property type="entry name" value="Zn peptidases"/>
    <property type="match status" value="1"/>
</dbReference>
<dbReference type="SUPFAM" id="SSF55031">
    <property type="entry name" value="Bacterial exopeptidase dimerisation domain"/>
    <property type="match status" value="1"/>
</dbReference>
<comment type="similarity">
    <text evidence="1">Belongs to the peptidase M20 family.</text>
</comment>
<comment type="caution">
    <text evidence="5">The sequence shown here is derived from an EMBL/GenBank/DDBJ whole genome shotgun (WGS) entry which is preliminary data.</text>
</comment>
<dbReference type="GO" id="GO:0050118">
    <property type="term" value="F:N-acetyldiaminopimelate deacetylase activity"/>
    <property type="evidence" value="ECO:0007669"/>
    <property type="project" value="UniProtKB-ARBA"/>
</dbReference>
<feature type="binding site" evidence="3">
    <location>
        <position position="167"/>
    </location>
    <ligand>
        <name>Mn(2+)</name>
        <dbReference type="ChEBI" id="CHEBI:29035"/>
        <label>2</label>
    </ligand>
</feature>
<dbReference type="RefSeq" id="WP_040105892.1">
    <property type="nucleotide sequence ID" value="NZ_JABEVU030000001.1"/>
</dbReference>
<dbReference type="Pfam" id="PF01546">
    <property type="entry name" value="Peptidase_M20"/>
    <property type="match status" value="1"/>
</dbReference>
<dbReference type="InterPro" id="IPR036264">
    <property type="entry name" value="Bact_exopeptidase_dim_dom"/>
</dbReference>
<sequence length="404" mass="45054">MQLKEKLFKKLEEKEERMVEIRRHLHENPELSFEEAETAKYILDFYKDQDVKVKSEVGNGHGIIVEIEGKGDGPVIGLRADFDALPIQEQADVPFKSKNDGVMHACGHDAHTAYLLILGESLIELKDEWNGTIKLIHQHAEEVPPGGAKSIVESGEFDDLDEVYGIHVLPTIDQGEIGLVKGNALTGRSNFDLKIKGQGGHGAMPHTTKDALVAGAYFITNAQTIISRFSNPMHSTVLSVTAFDAPGGYNVIQDSVTLRGTARYLETDSKEFLYESMKKAVQSIEDMFDVECELDYVYDYPVTHNHEEQCEFLEEILMASEGTYFDKYTNPEPQSASEDFAYYLEKIPGVFLFVGAKPEGVETAYPNHHPKFEVNEDSLLICAKSLGEIVLSRLENMDKGAGNE</sequence>
<dbReference type="FunFam" id="3.30.70.360:FF:000001">
    <property type="entry name" value="N-acetyldiaminopimelate deacetylase"/>
    <property type="match status" value="1"/>
</dbReference>
<dbReference type="InterPro" id="IPR002933">
    <property type="entry name" value="Peptidase_M20"/>
</dbReference>
<reference evidence="5 7" key="1">
    <citation type="submission" date="2015-01" db="EMBL/GenBank/DDBJ databases">
        <title>Genome sequences of high lactate-tolerant strain Salinicoccus roseus W12 with industrial interest.</title>
        <authorList>
            <person name="Wang H."/>
            <person name="Yu B."/>
        </authorList>
    </citation>
    <scope>NUCLEOTIDE SEQUENCE [LARGE SCALE GENOMIC DNA]</scope>
    <source>
        <strain evidence="5 7">W12</strain>
    </source>
</reference>
<feature type="binding site" evidence="3">
    <location>
        <position position="106"/>
    </location>
    <ligand>
        <name>Mn(2+)</name>
        <dbReference type="ChEBI" id="CHEBI:29035"/>
        <label>2</label>
    </ligand>
</feature>
<name>A0A0C2HAY7_9STAP</name>
<dbReference type="PIRSF" id="PIRSF005962">
    <property type="entry name" value="Pept_M20D_amidohydro"/>
    <property type="match status" value="1"/>
</dbReference>
<dbReference type="NCBIfam" id="TIGR01891">
    <property type="entry name" value="amidohydrolases"/>
    <property type="match status" value="1"/>
</dbReference>
<keyword evidence="2 5" id="KW-0378">Hydrolase</keyword>
<organism evidence="5 7">
    <name type="scientific">Salinicoccus roseus</name>
    <dbReference type="NCBI Taxonomy" id="45670"/>
    <lineage>
        <taxon>Bacteria</taxon>
        <taxon>Bacillati</taxon>
        <taxon>Bacillota</taxon>
        <taxon>Bacilli</taxon>
        <taxon>Bacillales</taxon>
        <taxon>Staphylococcaceae</taxon>
        <taxon>Salinicoccus</taxon>
    </lineage>
</organism>
<dbReference type="PANTHER" id="PTHR11014:SF63">
    <property type="entry name" value="METALLOPEPTIDASE, PUTATIVE (AFU_ORTHOLOGUE AFUA_6G09600)-RELATED"/>
    <property type="match status" value="1"/>
</dbReference>
<evidence type="ECO:0000256" key="1">
    <source>
        <dbReference type="ARBA" id="ARBA00006153"/>
    </source>
</evidence>
<accession>A0A0C2HAY7</accession>
<feature type="binding site" evidence="3">
    <location>
        <position position="368"/>
    </location>
    <ligand>
        <name>Mn(2+)</name>
        <dbReference type="ChEBI" id="CHEBI:29035"/>
        <label>2</label>
    </ligand>
</feature>
<dbReference type="InterPro" id="IPR011650">
    <property type="entry name" value="Peptidase_M20_dimer"/>
</dbReference>
<dbReference type="SUPFAM" id="SSF53187">
    <property type="entry name" value="Zn-dependent exopeptidases"/>
    <property type="match status" value="1"/>
</dbReference>
<evidence type="ECO:0000259" key="4">
    <source>
        <dbReference type="Pfam" id="PF07687"/>
    </source>
</evidence>